<gene>
    <name evidence="1" type="ORF">SCALOS_LOCUS3939</name>
</gene>
<keyword evidence="2" id="KW-1185">Reference proteome</keyword>
<protein>
    <submittedName>
        <fullName evidence="1">2429_t:CDS:1</fullName>
    </submittedName>
</protein>
<dbReference type="EMBL" id="CAJVPM010004841">
    <property type="protein sequence ID" value="CAG8517743.1"/>
    <property type="molecule type" value="Genomic_DNA"/>
</dbReference>
<evidence type="ECO:0000313" key="2">
    <source>
        <dbReference type="Proteomes" id="UP000789860"/>
    </source>
</evidence>
<proteinExistence type="predicted"/>
<organism evidence="1 2">
    <name type="scientific">Scutellospora calospora</name>
    <dbReference type="NCBI Taxonomy" id="85575"/>
    <lineage>
        <taxon>Eukaryota</taxon>
        <taxon>Fungi</taxon>
        <taxon>Fungi incertae sedis</taxon>
        <taxon>Mucoromycota</taxon>
        <taxon>Glomeromycotina</taxon>
        <taxon>Glomeromycetes</taxon>
        <taxon>Diversisporales</taxon>
        <taxon>Gigasporaceae</taxon>
        <taxon>Scutellospora</taxon>
    </lineage>
</organism>
<sequence length="443" mass="52454">MNQYIDRLLDISLLLKNNQLYFLESSNIFSDYLNHEKKLHKNYIENNGLITSLIKLSNISDDAKKKFENQRLEILHKLEDEINNSGLSNNKIEELYKLRKNRLAKFANNKIKQLENKIKIAKTIEDIDDIFNELIYDKILPAEERDNITTLSQNKLEEIRDILINEIKKEIEKSNDAKQLLDKKLDEKIKKLNLSEDDTKKLEKILNDKIFSIIKKINDGFLNKIKKLQTKKDLDNLKKIVTKHELLSNKQKEIIKNNIDQKITEIKKDSQPETPNPNEEILIKEIEKNIIEINKDNVEKLLDDKDIDKKIKSLNLSSTNIKKLQESRKNKLSKLRTEIYDQYINKLNTEKNIILLTNFNNNIIKNKVLTNKQINDISTLIIEKITKINENNEIYDKIKIDINRFQIPDNLDDFIKKNIDSFNEEYLSNNRDKLSLNKYYMEK</sequence>
<dbReference type="Proteomes" id="UP000789860">
    <property type="component" value="Unassembled WGS sequence"/>
</dbReference>
<comment type="caution">
    <text evidence="1">The sequence shown here is derived from an EMBL/GenBank/DDBJ whole genome shotgun (WGS) entry which is preliminary data.</text>
</comment>
<name>A0ACA9L8Z9_9GLOM</name>
<reference evidence="1" key="1">
    <citation type="submission" date="2021-06" db="EMBL/GenBank/DDBJ databases">
        <authorList>
            <person name="Kallberg Y."/>
            <person name="Tangrot J."/>
            <person name="Rosling A."/>
        </authorList>
    </citation>
    <scope>NUCLEOTIDE SEQUENCE</scope>
    <source>
        <strain evidence="1">AU212A</strain>
    </source>
</reference>
<evidence type="ECO:0000313" key="1">
    <source>
        <dbReference type="EMBL" id="CAG8517743.1"/>
    </source>
</evidence>
<accession>A0ACA9L8Z9</accession>